<sequence length="162" mass="17563">MSLTKAMRFDRMITTEIVTALFWVLSAIAVIVGVGMFIVGIMNEEAYPIVMGGVVAVVGPLFLRLWAEAVIIIFRIYETLVEIRDQWGGMAVGPTTPPDPAPAPLPTPTPPPARQRPGKFIVRGRDRDSGFETEVVVQATDQTDAMQKGAAKGVDVDRVEPA</sequence>
<dbReference type="Proteomes" id="UP001575105">
    <property type="component" value="Unassembled WGS sequence"/>
</dbReference>
<name>A0ABV4U2U5_9BACT</name>
<dbReference type="EMBL" id="JBGUBD010000001">
    <property type="protein sequence ID" value="MFA9477101.1"/>
    <property type="molecule type" value="Genomic_DNA"/>
</dbReference>
<comment type="caution">
    <text evidence="3">The sequence shown here is derived from an EMBL/GenBank/DDBJ whole genome shotgun (WGS) entry which is preliminary data.</text>
</comment>
<organism evidence="3 4">
    <name type="scientific">Natronomicrosphaera hydrolytica</name>
    <dbReference type="NCBI Taxonomy" id="3242702"/>
    <lineage>
        <taxon>Bacteria</taxon>
        <taxon>Pseudomonadati</taxon>
        <taxon>Planctomycetota</taxon>
        <taxon>Phycisphaerae</taxon>
        <taxon>Phycisphaerales</taxon>
        <taxon>Phycisphaeraceae</taxon>
        <taxon>Natronomicrosphaera</taxon>
    </lineage>
</organism>
<dbReference type="InterPro" id="IPR025557">
    <property type="entry name" value="DUF4282"/>
</dbReference>
<evidence type="ECO:0000313" key="4">
    <source>
        <dbReference type="Proteomes" id="UP001575105"/>
    </source>
</evidence>
<evidence type="ECO:0000313" key="3">
    <source>
        <dbReference type="EMBL" id="MFA9477101.1"/>
    </source>
</evidence>
<gene>
    <name evidence="3" type="ORF">ACERK3_02220</name>
</gene>
<feature type="transmembrane region" description="Helical" evidence="2">
    <location>
        <begin position="47"/>
        <end position="67"/>
    </location>
</feature>
<feature type="compositionally biased region" description="Pro residues" evidence="1">
    <location>
        <begin position="95"/>
        <end position="114"/>
    </location>
</feature>
<keyword evidence="2" id="KW-0812">Transmembrane</keyword>
<dbReference type="Pfam" id="PF14110">
    <property type="entry name" value="DUF4282"/>
    <property type="match status" value="1"/>
</dbReference>
<feature type="region of interest" description="Disordered" evidence="1">
    <location>
        <begin position="91"/>
        <end position="119"/>
    </location>
</feature>
<evidence type="ECO:0000256" key="1">
    <source>
        <dbReference type="SAM" id="MobiDB-lite"/>
    </source>
</evidence>
<keyword evidence="2" id="KW-0472">Membrane</keyword>
<keyword evidence="4" id="KW-1185">Reference proteome</keyword>
<protein>
    <submittedName>
        <fullName evidence="3">DUF4282 domain-containing protein</fullName>
    </submittedName>
</protein>
<reference evidence="3 4" key="1">
    <citation type="submission" date="2024-08" db="EMBL/GenBank/DDBJ databases">
        <title>Whole-genome sequencing of halo(alkali)philic microorganisms from hypersaline lakes.</title>
        <authorList>
            <person name="Sorokin D.Y."/>
            <person name="Merkel A.Y."/>
            <person name="Messina E."/>
            <person name="Yakimov M."/>
        </authorList>
    </citation>
    <scope>NUCLEOTIDE SEQUENCE [LARGE SCALE GENOMIC DNA]</scope>
    <source>
        <strain evidence="3 4">AB-hyl4</strain>
    </source>
</reference>
<feature type="transmembrane region" description="Helical" evidence="2">
    <location>
        <begin position="20"/>
        <end position="41"/>
    </location>
</feature>
<evidence type="ECO:0000256" key="2">
    <source>
        <dbReference type="SAM" id="Phobius"/>
    </source>
</evidence>
<accession>A0ABV4U2U5</accession>
<keyword evidence="2" id="KW-1133">Transmembrane helix</keyword>
<proteinExistence type="predicted"/>
<feature type="region of interest" description="Disordered" evidence="1">
    <location>
        <begin position="138"/>
        <end position="162"/>
    </location>
</feature>
<dbReference type="RefSeq" id="WP_425344023.1">
    <property type="nucleotide sequence ID" value="NZ_JBGUBD010000001.1"/>
</dbReference>